<evidence type="ECO:0000256" key="1">
    <source>
        <dbReference type="ARBA" id="ARBA00004141"/>
    </source>
</evidence>
<dbReference type="EMBL" id="VIIS01001511">
    <property type="protein sequence ID" value="KAF0297155.1"/>
    <property type="molecule type" value="Genomic_DNA"/>
</dbReference>
<feature type="compositionally biased region" description="Low complexity" evidence="5">
    <location>
        <begin position="147"/>
        <end position="161"/>
    </location>
</feature>
<sequence length="254" mass="27571">MVDFNASGGMASARKVAYPPNHYIRRVPQRKIHTFTGCQLAQLIVLCAFGFAPWPYMKTLFPVLLLLLLPIRPAVDGGRRSPIRDLNQPGGQDWIVLSLAILATVLVIVLVSMGLQAEQAQRAAAAKAELARRLAEANAEQARRQAEAQAEQAEAQAALEAQAAKDEAEYRQLELELLEQEERGSQLARSYAAPSVAGLPVVATEPPVQVCVSRQTDESVTRTRQWLTQSQLHVPPVDTAPVSAVPPPGATLFV</sequence>
<evidence type="ECO:0000256" key="3">
    <source>
        <dbReference type="ARBA" id="ARBA00022989"/>
    </source>
</evidence>
<dbReference type="GO" id="GO:0005452">
    <property type="term" value="F:solute:inorganic anion antiporter activity"/>
    <property type="evidence" value="ECO:0007669"/>
    <property type="project" value="InterPro"/>
</dbReference>
<feature type="domain" description="Bicarbonate transporter-like transmembrane" evidence="7">
    <location>
        <begin position="16"/>
        <end position="75"/>
    </location>
</feature>
<name>A0A6A4VSP3_AMPAM</name>
<dbReference type="PANTHER" id="PTHR11453:SF127">
    <property type="entry name" value="SOLUTE CARRIER FAMILY 4 MEMBER 11"/>
    <property type="match status" value="1"/>
</dbReference>
<proteinExistence type="predicted"/>
<dbReference type="PANTHER" id="PTHR11453">
    <property type="entry name" value="ANION EXCHANGE PROTEIN"/>
    <property type="match status" value="1"/>
</dbReference>
<comment type="subcellular location">
    <subcellularLocation>
        <location evidence="1">Membrane</location>
        <topology evidence="1">Multi-pass membrane protein</topology>
    </subcellularLocation>
</comment>
<feature type="transmembrane region" description="Helical" evidence="6">
    <location>
        <begin position="32"/>
        <end position="53"/>
    </location>
</feature>
<feature type="region of interest" description="Disordered" evidence="5">
    <location>
        <begin position="142"/>
        <end position="161"/>
    </location>
</feature>
<dbReference type="GO" id="GO:0006820">
    <property type="term" value="P:monoatomic anion transport"/>
    <property type="evidence" value="ECO:0007669"/>
    <property type="project" value="InterPro"/>
</dbReference>
<dbReference type="GO" id="GO:0016323">
    <property type="term" value="C:basolateral plasma membrane"/>
    <property type="evidence" value="ECO:0007669"/>
    <property type="project" value="TreeGrafter"/>
</dbReference>
<keyword evidence="2 6" id="KW-0812">Transmembrane</keyword>
<organism evidence="8 9">
    <name type="scientific">Amphibalanus amphitrite</name>
    <name type="common">Striped barnacle</name>
    <name type="synonym">Balanus amphitrite</name>
    <dbReference type="NCBI Taxonomy" id="1232801"/>
    <lineage>
        <taxon>Eukaryota</taxon>
        <taxon>Metazoa</taxon>
        <taxon>Ecdysozoa</taxon>
        <taxon>Arthropoda</taxon>
        <taxon>Crustacea</taxon>
        <taxon>Multicrustacea</taxon>
        <taxon>Cirripedia</taxon>
        <taxon>Thoracica</taxon>
        <taxon>Thoracicalcarea</taxon>
        <taxon>Balanomorpha</taxon>
        <taxon>Balanoidea</taxon>
        <taxon>Balanidae</taxon>
        <taxon>Amphibalaninae</taxon>
        <taxon>Amphibalanus</taxon>
    </lineage>
</organism>
<dbReference type="GO" id="GO:0050801">
    <property type="term" value="P:monoatomic ion homeostasis"/>
    <property type="evidence" value="ECO:0007669"/>
    <property type="project" value="TreeGrafter"/>
</dbReference>
<evidence type="ECO:0000256" key="6">
    <source>
        <dbReference type="SAM" id="Phobius"/>
    </source>
</evidence>
<dbReference type="InterPro" id="IPR011531">
    <property type="entry name" value="HCO3_transpt-like_TM_dom"/>
</dbReference>
<keyword evidence="3 6" id="KW-1133">Transmembrane helix</keyword>
<evidence type="ECO:0000256" key="4">
    <source>
        <dbReference type="ARBA" id="ARBA00023136"/>
    </source>
</evidence>
<dbReference type="AlphaFoldDB" id="A0A6A4VSP3"/>
<evidence type="ECO:0000259" key="7">
    <source>
        <dbReference type="Pfam" id="PF00955"/>
    </source>
</evidence>
<protein>
    <submittedName>
        <fullName evidence="8">Sodium bicarbonate transporter-like protein 11</fullName>
    </submittedName>
</protein>
<comment type="caution">
    <text evidence="8">The sequence shown here is derived from an EMBL/GenBank/DDBJ whole genome shotgun (WGS) entry which is preliminary data.</text>
</comment>
<dbReference type="Pfam" id="PF00955">
    <property type="entry name" value="HCO3_cotransp"/>
    <property type="match status" value="1"/>
</dbReference>
<evidence type="ECO:0000313" key="8">
    <source>
        <dbReference type="EMBL" id="KAF0297155.1"/>
    </source>
</evidence>
<evidence type="ECO:0000256" key="2">
    <source>
        <dbReference type="ARBA" id="ARBA00022692"/>
    </source>
</evidence>
<evidence type="ECO:0000313" key="9">
    <source>
        <dbReference type="Proteomes" id="UP000440578"/>
    </source>
</evidence>
<evidence type="ECO:0000256" key="5">
    <source>
        <dbReference type="SAM" id="MobiDB-lite"/>
    </source>
</evidence>
<accession>A0A6A4VSP3</accession>
<dbReference type="OrthoDB" id="1735926at2759"/>
<dbReference type="Proteomes" id="UP000440578">
    <property type="component" value="Unassembled WGS sequence"/>
</dbReference>
<gene>
    <name evidence="8" type="primary">SLC4A11_3</name>
    <name evidence="8" type="ORF">FJT64_005406</name>
</gene>
<keyword evidence="4 6" id="KW-0472">Membrane</keyword>
<reference evidence="8 9" key="1">
    <citation type="submission" date="2019-07" db="EMBL/GenBank/DDBJ databases">
        <title>Draft genome assembly of a fouling barnacle, Amphibalanus amphitrite (Darwin, 1854): The first reference genome for Thecostraca.</title>
        <authorList>
            <person name="Kim W."/>
        </authorList>
    </citation>
    <scope>NUCLEOTIDE SEQUENCE [LARGE SCALE GENOMIC DNA]</scope>
    <source>
        <strain evidence="8">SNU_AA5</strain>
        <tissue evidence="8">Soma without cirri and trophi</tissue>
    </source>
</reference>
<keyword evidence="9" id="KW-1185">Reference proteome</keyword>
<feature type="transmembrane region" description="Helical" evidence="6">
    <location>
        <begin position="95"/>
        <end position="115"/>
    </location>
</feature>
<dbReference type="InterPro" id="IPR003020">
    <property type="entry name" value="HCO3_transpt_euk"/>
</dbReference>